<keyword evidence="2 5" id="KW-0812">Transmembrane</keyword>
<dbReference type="InterPro" id="IPR000515">
    <property type="entry name" value="MetI-like"/>
</dbReference>
<evidence type="ECO:0000259" key="6">
    <source>
        <dbReference type="PROSITE" id="PS50928"/>
    </source>
</evidence>
<evidence type="ECO:0000256" key="4">
    <source>
        <dbReference type="ARBA" id="ARBA00023136"/>
    </source>
</evidence>
<evidence type="ECO:0000256" key="1">
    <source>
        <dbReference type="ARBA" id="ARBA00004141"/>
    </source>
</evidence>
<dbReference type="EMBL" id="JAWDKB010000004">
    <property type="protein sequence ID" value="MDV0443752.1"/>
    <property type="molecule type" value="Genomic_DNA"/>
</dbReference>
<evidence type="ECO:0000313" key="8">
    <source>
        <dbReference type="Proteomes" id="UP001283212"/>
    </source>
</evidence>
<dbReference type="Gene3D" id="1.10.3720.10">
    <property type="entry name" value="MetI-like"/>
    <property type="match status" value="1"/>
</dbReference>
<dbReference type="PANTHER" id="PTHR43632">
    <property type="entry name" value="PERMEASE COMPONENT OF TUNGSTATE ABC TRANSPORTER"/>
    <property type="match status" value="1"/>
</dbReference>
<accession>A0AAE4MEY4</accession>
<dbReference type="RefSeq" id="WP_338096270.1">
    <property type="nucleotide sequence ID" value="NZ_JAWDKB010000004.1"/>
</dbReference>
<keyword evidence="3 5" id="KW-1133">Transmembrane helix</keyword>
<evidence type="ECO:0000256" key="2">
    <source>
        <dbReference type="ARBA" id="ARBA00022692"/>
    </source>
</evidence>
<keyword evidence="5" id="KW-0813">Transport</keyword>
<comment type="similarity">
    <text evidence="5">Belongs to the binding-protein-dependent transport system permease family.</text>
</comment>
<reference evidence="7 8" key="1">
    <citation type="submission" date="2023-06" db="EMBL/GenBank/DDBJ databases">
        <title>Genome sequence of Methancorpusculaceae sp. Cs1.</title>
        <authorList>
            <person name="Protasov E."/>
            <person name="Platt K."/>
            <person name="Poehlein A."/>
            <person name="Daniel R."/>
            <person name="Brune A."/>
        </authorList>
    </citation>
    <scope>NUCLEOTIDE SEQUENCE [LARGE SCALE GENOMIC DNA]</scope>
    <source>
        <strain evidence="7 8">Cs1</strain>
    </source>
</reference>
<feature type="transmembrane region" description="Helical" evidence="5">
    <location>
        <begin position="105"/>
        <end position="126"/>
    </location>
</feature>
<keyword evidence="4 5" id="KW-0472">Membrane</keyword>
<comment type="caution">
    <text evidence="7">The sequence shown here is derived from an EMBL/GenBank/DDBJ whole genome shotgun (WGS) entry which is preliminary data.</text>
</comment>
<name>A0AAE4MEY4_9EURY</name>
<dbReference type="SUPFAM" id="SSF161098">
    <property type="entry name" value="MetI-like"/>
    <property type="match status" value="1"/>
</dbReference>
<feature type="transmembrane region" description="Helical" evidence="5">
    <location>
        <begin position="154"/>
        <end position="181"/>
    </location>
</feature>
<feature type="transmembrane region" description="Helical" evidence="5">
    <location>
        <begin position="68"/>
        <end position="85"/>
    </location>
</feature>
<protein>
    <submittedName>
        <fullName evidence="7">Tungstate uptake system permease protein TupB</fullName>
    </submittedName>
</protein>
<dbReference type="NCBIfam" id="NF038017">
    <property type="entry name" value="ABC_perm1"/>
    <property type="match status" value="1"/>
</dbReference>
<keyword evidence="8" id="KW-1185">Reference proteome</keyword>
<feature type="domain" description="ABC transmembrane type-1" evidence="6">
    <location>
        <begin position="26"/>
        <end position="222"/>
    </location>
</feature>
<evidence type="ECO:0000313" key="7">
    <source>
        <dbReference type="EMBL" id="MDV0443752.1"/>
    </source>
</evidence>
<dbReference type="GO" id="GO:0055085">
    <property type="term" value="P:transmembrane transport"/>
    <property type="evidence" value="ECO:0007669"/>
    <property type="project" value="InterPro"/>
</dbReference>
<dbReference type="AlphaFoldDB" id="A0AAE4MEY4"/>
<dbReference type="CDD" id="cd06261">
    <property type="entry name" value="TM_PBP2"/>
    <property type="match status" value="1"/>
</dbReference>
<evidence type="ECO:0000256" key="5">
    <source>
        <dbReference type="RuleBase" id="RU363032"/>
    </source>
</evidence>
<dbReference type="Proteomes" id="UP001283212">
    <property type="component" value="Unassembled WGS sequence"/>
</dbReference>
<evidence type="ECO:0000256" key="3">
    <source>
        <dbReference type="ARBA" id="ARBA00022989"/>
    </source>
</evidence>
<organism evidence="7 8">
    <name type="scientific">Methanorbis rubei</name>
    <dbReference type="NCBI Taxonomy" id="3028300"/>
    <lineage>
        <taxon>Archaea</taxon>
        <taxon>Methanobacteriati</taxon>
        <taxon>Methanobacteriota</taxon>
        <taxon>Stenosarchaea group</taxon>
        <taxon>Methanomicrobia</taxon>
        <taxon>Methanomicrobiales</taxon>
        <taxon>Methanocorpusculaceae</taxon>
        <taxon>Methanorbis</taxon>
    </lineage>
</organism>
<dbReference type="PANTHER" id="PTHR43632:SF1">
    <property type="entry name" value="PERMEASE COMPONENT OF TUNGSTATE ABC TRANSPORTER"/>
    <property type="match status" value="1"/>
</dbReference>
<dbReference type="InterPro" id="IPR035906">
    <property type="entry name" value="MetI-like_sf"/>
</dbReference>
<feature type="transmembrane region" description="Helical" evidence="5">
    <location>
        <begin position="36"/>
        <end position="56"/>
    </location>
</feature>
<dbReference type="InterPro" id="IPR049783">
    <property type="entry name" value="ABC_perm_TupB-like"/>
</dbReference>
<proteinExistence type="inferred from homology"/>
<dbReference type="PROSITE" id="PS50928">
    <property type="entry name" value="ABC_TM1"/>
    <property type="match status" value="1"/>
</dbReference>
<feature type="transmembrane region" description="Helical" evidence="5">
    <location>
        <begin position="201"/>
        <end position="225"/>
    </location>
</feature>
<gene>
    <name evidence="7" type="primary">tupB</name>
    <name evidence="7" type="ORF">McpCs1_11330</name>
</gene>
<dbReference type="GO" id="GO:0005886">
    <property type="term" value="C:plasma membrane"/>
    <property type="evidence" value="ECO:0007669"/>
    <property type="project" value="UniProtKB-SubCell"/>
</dbReference>
<sequence length="236" mass="25210">MDDIIDGVTQAIHLIVTMDPEVMEIAQRSLTVSSQATLIAALIAIPLGAAIYYFTFRGKRAVIGTIQTLYALPTVLVGLLVYLLVSNSGPLGGLRFLYTTNAMVFAQVLLVIPIIAGLSIAGLSSLDKEMKYTIQSLNANTFQAIITLCREAKFAILSGVMLAFGRAIAEVGAVMMVGGNIRHFTRTLTTAISLNTSMGEFSTSIALGIILLSIALIVNFAMNIIQNWHSGGKKDV</sequence>
<comment type="subcellular location">
    <subcellularLocation>
        <location evidence="5">Cell membrane</location>
        <topology evidence="5">Multi-pass membrane protein</topology>
    </subcellularLocation>
    <subcellularLocation>
        <location evidence="1">Membrane</location>
        <topology evidence="1">Multi-pass membrane protein</topology>
    </subcellularLocation>
</comment>
<dbReference type="Pfam" id="PF00528">
    <property type="entry name" value="BPD_transp_1"/>
    <property type="match status" value="1"/>
</dbReference>